<dbReference type="Proteomes" id="UP001215280">
    <property type="component" value="Unassembled WGS sequence"/>
</dbReference>
<dbReference type="EMBL" id="JARJLG010000242">
    <property type="protein sequence ID" value="KAJ7723977.1"/>
    <property type="molecule type" value="Genomic_DNA"/>
</dbReference>
<proteinExistence type="predicted"/>
<evidence type="ECO:0000313" key="1">
    <source>
        <dbReference type="EMBL" id="KAJ7723977.1"/>
    </source>
</evidence>
<sequence>MYHTKKLFALPKQISSPPFPTTPIAIDTSRASTLCRCTGLDTPLAMALKPTTTDTTAFAFGVSITNAAINVFEIRYSSYAQPAILAMFLSLILKTVLTEVKKGSERGRLRRLLGGHGAATFGRQRGWGLATKLGMCQLLPLATVLWRQHGRRVWHVWPLRMSILVPASIPPDSQLIFSRTGSEYSPPLIQVLGIDLRDINTMEALSWAFSAVIPVLPALLHAAAVSGGCRVGGRGSIGLVDKVAWVLASKILSLSLARSGHLLRQLTAPL</sequence>
<reference evidence="1" key="1">
    <citation type="submission" date="2023-03" db="EMBL/GenBank/DDBJ databases">
        <title>Massive genome expansion in bonnet fungi (Mycena s.s.) driven by repeated elements and novel gene families across ecological guilds.</title>
        <authorList>
            <consortium name="Lawrence Berkeley National Laboratory"/>
            <person name="Harder C.B."/>
            <person name="Miyauchi S."/>
            <person name="Viragh M."/>
            <person name="Kuo A."/>
            <person name="Thoen E."/>
            <person name="Andreopoulos B."/>
            <person name="Lu D."/>
            <person name="Skrede I."/>
            <person name="Drula E."/>
            <person name="Henrissat B."/>
            <person name="Morin E."/>
            <person name="Kohler A."/>
            <person name="Barry K."/>
            <person name="LaButti K."/>
            <person name="Morin E."/>
            <person name="Salamov A."/>
            <person name="Lipzen A."/>
            <person name="Mereny Z."/>
            <person name="Hegedus B."/>
            <person name="Baldrian P."/>
            <person name="Stursova M."/>
            <person name="Weitz H."/>
            <person name="Taylor A."/>
            <person name="Grigoriev I.V."/>
            <person name="Nagy L.G."/>
            <person name="Martin F."/>
            <person name="Kauserud H."/>
        </authorList>
    </citation>
    <scope>NUCLEOTIDE SEQUENCE</scope>
    <source>
        <strain evidence="1">CBHHK188m</strain>
    </source>
</reference>
<keyword evidence="2" id="KW-1185">Reference proteome</keyword>
<evidence type="ECO:0000313" key="2">
    <source>
        <dbReference type="Proteomes" id="UP001215280"/>
    </source>
</evidence>
<organism evidence="1 2">
    <name type="scientific">Mycena maculata</name>
    <dbReference type="NCBI Taxonomy" id="230809"/>
    <lineage>
        <taxon>Eukaryota</taxon>
        <taxon>Fungi</taxon>
        <taxon>Dikarya</taxon>
        <taxon>Basidiomycota</taxon>
        <taxon>Agaricomycotina</taxon>
        <taxon>Agaricomycetes</taxon>
        <taxon>Agaricomycetidae</taxon>
        <taxon>Agaricales</taxon>
        <taxon>Marasmiineae</taxon>
        <taxon>Mycenaceae</taxon>
        <taxon>Mycena</taxon>
    </lineage>
</organism>
<gene>
    <name evidence="1" type="ORF">DFH07DRAFT_1067138</name>
</gene>
<comment type="caution">
    <text evidence="1">The sequence shown here is derived from an EMBL/GenBank/DDBJ whole genome shotgun (WGS) entry which is preliminary data.</text>
</comment>
<dbReference type="AlphaFoldDB" id="A0AAD7MM83"/>
<protein>
    <submittedName>
        <fullName evidence="1">Uncharacterized protein</fullName>
    </submittedName>
</protein>
<accession>A0AAD7MM83</accession>
<name>A0AAD7MM83_9AGAR</name>